<accession>A0A4P7XGI9</accession>
<dbReference type="SUPFAM" id="SSF50692">
    <property type="entry name" value="ADC-like"/>
    <property type="match status" value="1"/>
</dbReference>
<evidence type="ECO:0000313" key="8">
    <source>
        <dbReference type="EMBL" id="QCF24877.1"/>
    </source>
</evidence>
<dbReference type="GO" id="GO:1990204">
    <property type="term" value="C:oxidoreductase complex"/>
    <property type="evidence" value="ECO:0007669"/>
    <property type="project" value="UniProtKB-ARBA"/>
</dbReference>
<reference evidence="8 9" key="1">
    <citation type="submission" date="2018-07" db="EMBL/GenBank/DDBJ databases">
        <title>Marsedoiliclastica nanhaica gen. nov. sp. nov., a novel marine hydrocarbonoclastic bacterium isolated from an in-situ enriched hydrocarbon-degrading consortium in deep-sea sediment.</title>
        <authorList>
            <person name="Dong C."/>
            <person name="Ma T."/>
            <person name="Liu R."/>
            <person name="Shao Z."/>
        </authorList>
    </citation>
    <scope>NUCLEOTIDE SEQUENCE [LARGE SCALE GENOMIC DNA]</scope>
    <source>
        <strain evidence="9">soil36-7</strain>
    </source>
</reference>
<dbReference type="Gene3D" id="2.40.40.20">
    <property type="match status" value="1"/>
</dbReference>
<dbReference type="GO" id="GO:0046872">
    <property type="term" value="F:metal ion binding"/>
    <property type="evidence" value="ECO:0007669"/>
    <property type="project" value="UniProtKB-KW"/>
</dbReference>
<organism evidence="8 9">
    <name type="scientific">Hydrocarboniclastica marina</name>
    <dbReference type="NCBI Taxonomy" id="2259620"/>
    <lineage>
        <taxon>Bacteria</taxon>
        <taxon>Pseudomonadati</taxon>
        <taxon>Pseudomonadota</taxon>
        <taxon>Gammaproteobacteria</taxon>
        <taxon>Alteromonadales</taxon>
        <taxon>Alteromonadaceae</taxon>
        <taxon>Hydrocarboniclastica</taxon>
    </lineage>
</organism>
<keyword evidence="2" id="KW-0479">Metal-binding</keyword>
<dbReference type="SMART" id="SM00926">
    <property type="entry name" value="Molybdop_Fe4S4"/>
    <property type="match status" value="1"/>
</dbReference>
<dbReference type="InterPro" id="IPR009010">
    <property type="entry name" value="Asp_de-COase-like_dom_sf"/>
</dbReference>
<dbReference type="Gene3D" id="3.40.50.740">
    <property type="match status" value="1"/>
</dbReference>
<dbReference type="InterPro" id="IPR006656">
    <property type="entry name" value="Mopterin_OxRdtase"/>
</dbReference>
<evidence type="ECO:0000256" key="3">
    <source>
        <dbReference type="ARBA" id="ARBA00023002"/>
    </source>
</evidence>
<dbReference type="Pfam" id="PF00384">
    <property type="entry name" value="Molybdopterin"/>
    <property type="match status" value="1"/>
</dbReference>
<dbReference type="Gene3D" id="2.20.25.90">
    <property type="entry name" value="ADC-like domains"/>
    <property type="match status" value="1"/>
</dbReference>
<dbReference type="GO" id="GO:0016491">
    <property type="term" value="F:oxidoreductase activity"/>
    <property type="evidence" value="ECO:0007669"/>
    <property type="project" value="UniProtKB-KW"/>
</dbReference>
<dbReference type="GO" id="GO:0043546">
    <property type="term" value="F:molybdopterin cofactor binding"/>
    <property type="evidence" value="ECO:0007669"/>
    <property type="project" value="InterPro"/>
</dbReference>
<dbReference type="Pfam" id="PF01568">
    <property type="entry name" value="Molydop_binding"/>
    <property type="match status" value="1"/>
</dbReference>
<evidence type="ECO:0000256" key="2">
    <source>
        <dbReference type="ARBA" id="ARBA00022723"/>
    </source>
</evidence>
<name>A0A4P7XGI9_9ALTE</name>
<sequence length="783" mass="85609">MQTGTHFRTCNLCEATCGLAIEVEQGKITSIRGDTEDRFSRGYICPKALALQDVHEDPDRLRTPLRRNGDAWEEISWEEAFSTVATRLAGIQKIHGRNAIGVYLGNPNVHNHGAMLAMMPFLQALGTHNRFSATSNDQLPHMLANLELFGHQALFPIPDIDHTDLFICIGANPMASNGSLMTVPDFRGRLKDLQARGGRFVAIDPRRTETADRADAFHYIRPGSDALLLMAMVNTVFAEGLAQTANQQGWLKDLDLVRLAAGPFTPEKVSVHTGIDAQAVRELTRDLANTPRALIYGRMGTSTQAHGGVATWLLYVLNILTGKLDRPGGMLFTAPAVDLVTLGGLSGQKGHFGRRYSRVRGLPEFGGEFPSSTMADEILTPGEGQIRAFVAVAGNPALSSPNGRRLEQAFAQLDFMVSVDYYLNETNRHADIILPPVASLERSHYDLIFNALAVRNVAKFADALFEPAPDARTDWEIMLELGQRLSAEKKRGWQDSISWKLMKLLGPDRLTDLLLRTGPYGVKVLPGGGLLEPGFDSLTRLLPRKHWLRELLDMGPYGRPGRSLPKGLSLGKLRKNPHGIDLGPLRPSLPQRLQTHDGKINLAPRRYLADVERLQARLDNPPPADALQLIGRRQLRSNNSWMHNSRRLVKGKSRCTAVVNPADAARLGLTDGQSVQAHSDVGRIVLPVEVSDRIMAGVVSIPHGWGHDGQGTRLAVAEAHAGASVNDLIDDHQVDPVSGVSVLNGQYVWLTPVPSSSPATGARRAPGKSRQYNEDNPAATLSE</sequence>
<evidence type="ECO:0000256" key="1">
    <source>
        <dbReference type="ARBA" id="ARBA00022485"/>
    </source>
</evidence>
<dbReference type="InterPro" id="IPR006963">
    <property type="entry name" value="Mopterin_OxRdtase_4Fe-4S_dom"/>
</dbReference>
<keyword evidence="9" id="KW-1185">Reference proteome</keyword>
<evidence type="ECO:0000256" key="6">
    <source>
        <dbReference type="SAM" id="MobiDB-lite"/>
    </source>
</evidence>
<dbReference type="GO" id="GO:0051539">
    <property type="term" value="F:4 iron, 4 sulfur cluster binding"/>
    <property type="evidence" value="ECO:0007669"/>
    <property type="project" value="UniProtKB-KW"/>
</dbReference>
<dbReference type="GO" id="GO:0016020">
    <property type="term" value="C:membrane"/>
    <property type="evidence" value="ECO:0007669"/>
    <property type="project" value="TreeGrafter"/>
</dbReference>
<dbReference type="SUPFAM" id="SSF53706">
    <property type="entry name" value="Formate dehydrogenase/DMSO reductase, domains 1-3"/>
    <property type="match status" value="1"/>
</dbReference>
<dbReference type="PANTHER" id="PTHR43105">
    <property type="entry name" value="RESPIRATORY NITRATE REDUCTASE"/>
    <property type="match status" value="1"/>
</dbReference>
<keyword evidence="3" id="KW-0560">Oxidoreductase</keyword>
<dbReference type="Gene3D" id="3.40.228.10">
    <property type="entry name" value="Dimethylsulfoxide Reductase, domain 2"/>
    <property type="match status" value="1"/>
</dbReference>
<keyword evidence="4" id="KW-0408">Iron</keyword>
<evidence type="ECO:0000259" key="7">
    <source>
        <dbReference type="PROSITE" id="PS51669"/>
    </source>
</evidence>
<evidence type="ECO:0000256" key="5">
    <source>
        <dbReference type="ARBA" id="ARBA00023014"/>
    </source>
</evidence>
<dbReference type="Pfam" id="PF04879">
    <property type="entry name" value="Molybdop_Fe4S4"/>
    <property type="match status" value="1"/>
</dbReference>
<dbReference type="KEGG" id="hmi:soil367_02325"/>
<protein>
    <submittedName>
        <fullName evidence="8">Molybdopterin oxidoreductase family protein</fullName>
    </submittedName>
</protein>
<dbReference type="InterPro" id="IPR050123">
    <property type="entry name" value="Prok_molybdopt-oxidoreductase"/>
</dbReference>
<proteinExistence type="predicted"/>
<dbReference type="GO" id="GO:0045333">
    <property type="term" value="P:cellular respiration"/>
    <property type="evidence" value="ECO:0007669"/>
    <property type="project" value="UniProtKB-ARBA"/>
</dbReference>
<dbReference type="OrthoDB" id="9815647at2"/>
<dbReference type="PANTHER" id="PTHR43105:SF9">
    <property type="entry name" value="NADPH-FE(3+) OXIDOREDUCTASE SUBUNIT ALPHA"/>
    <property type="match status" value="1"/>
</dbReference>
<dbReference type="Proteomes" id="UP000298049">
    <property type="component" value="Chromosome"/>
</dbReference>
<keyword evidence="1" id="KW-0004">4Fe-4S</keyword>
<evidence type="ECO:0000313" key="9">
    <source>
        <dbReference type="Proteomes" id="UP000298049"/>
    </source>
</evidence>
<feature type="domain" description="4Fe-4S Mo/W bis-MGD-type" evidence="7">
    <location>
        <begin position="3"/>
        <end position="59"/>
    </location>
</feature>
<dbReference type="AlphaFoldDB" id="A0A4P7XGI9"/>
<dbReference type="EMBL" id="CP031093">
    <property type="protein sequence ID" value="QCF24877.1"/>
    <property type="molecule type" value="Genomic_DNA"/>
</dbReference>
<keyword evidence="5" id="KW-0411">Iron-sulfur</keyword>
<dbReference type="PROSITE" id="PS51669">
    <property type="entry name" value="4FE4S_MOW_BIS_MGD"/>
    <property type="match status" value="1"/>
</dbReference>
<evidence type="ECO:0000256" key="4">
    <source>
        <dbReference type="ARBA" id="ARBA00023004"/>
    </source>
</evidence>
<feature type="region of interest" description="Disordered" evidence="6">
    <location>
        <begin position="753"/>
        <end position="783"/>
    </location>
</feature>
<gene>
    <name evidence="8" type="ORF">soil367_02325</name>
</gene>
<dbReference type="RefSeq" id="WP_136546523.1">
    <property type="nucleotide sequence ID" value="NZ_CP031093.1"/>
</dbReference>
<dbReference type="InterPro" id="IPR006657">
    <property type="entry name" value="MoPterin_dinucl-bd_dom"/>
</dbReference>